<gene>
    <name evidence="1" type="ORF">LJ655_28925</name>
</gene>
<evidence type="ECO:0000313" key="2">
    <source>
        <dbReference type="Proteomes" id="UP001430614"/>
    </source>
</evidence>
<organism evidence="1 2">
    <name type="scientific">Paraburkholderia translucens</name>
    <dbReference type="NCBI Taxonomy" id="2886945"/>
    <lineage>
        <taxon>Bacteria</taxon>
        <taxon>Pseudomonadati</taxon>
        <taxon>Pseudomonadota</taxon>
        <taxon>Betaproteobacteria</taxon>
        <taxon>Burkholderiales</taxon>
        <taxon>Burkholderiaceae</taxon>
        <taxon>Paraburkholderia</taxon>
    </lineage>
</organism>
<proteinExistence type="predicted"/>
<dbReference type="EMBL" id="JAJITC010000028">
    <property type="protein sequence ID" value="MCC8405831.1"/>
    <property type="molecule type" value="Genomic_DNA"/>
</dbReference>
<sequence length="130" mass="14688">MKTNWKLIREVLNAAIDSCERLEQAGYAEEHRGRSVQIGGRQVSVQEFLTSAWTLPENVRYEVIRSRHDRNLDLPYVPETARILTAVAAACAELLGAGDMPPAEPHMRGMIDWYRNHFDPNVKRAISTAA</sequence>
<reference evidence="1 2" key="1">
    <citation type="submission" date="2021-11" db="EMBL/GenBank/DDBJ databases">
        <authorList>
            <person name="Oh E.-T."/>
            <person name="Kim S.-B."/>
        </authorList>
    </citation>
    <scope>NUCLEOTIDE SEQUENCE [LARGE SCALE GENOMIC DNA]</scope>
    <source>
        <strain evidence="1 2">MMS20-SJTN17</strain>
    </source>
</reference>
<evidence type="ECO:0000313" key="1">
    <source>
        <dbReference type="EMBL" id="MCC8405831.1"/>
    </source>
</evidence>
<name>A0ABS8KM56_9BURK</name>
<accession>A0ABS8KM56</accession>
<dbReference type="RefSeq" id="WP_230564584.1">
    <property type="nucleotide sequence ID" value="NZ_JAJITC010000028.1"/>
</dbReference>
<dbReference type="Proteomes" id="UP001430614">
    <property type="component" value="Unassembled WGS sequence"/>
</dbReference>
<comment type="caution">
    <text evidence="1">The sequence shown here is derived from an EMBL/GenBank/DDBJ whole genome shotgun (WGS) entry which is preliminary data.</text>
</comment>
<protein>
    <submittedName>
        <fullName evidence="1">Uncharacterized protein</fullName>
    </submittedName>
</protein>
<keyword evidence="2" id="KW-1185">Reference proteome</keyword>